<evidence type="ECO:0000313" key="4">
    <source>
        <dbReference type="Proteomes" id="UP000799437"/>
    </source>
</evidence>
<dbReference type="GO" id="GO:0005524">
    <property type="term" value="F:ATP binding"/>
    <property type="evidence" value="ECO:0007669"/>
    <property type="project" value="InterPro"/>
</dbReference>
<evidence type="ECO:0000259" key="2">
    <source>
        <dbReference type="SMART" id="SM00220"/>
    </source>
</evidence>
<feature type="region of interest" description="Disordered" evidence="1">
    <location>
        <begin position="1"/>
        <end position="35"/>
    </location>
</feature>
<protein>
    <recommendedName>
        <fullName evidence="2">Protein kinase domain-containing protein</fullName>
    </recommendedName>
</protein>
<dbReference type="RefSeq" id="XP_033595392.1">
    <property type="nucleotide sequence ID" value="XM_033739998.1"/>
</dbReference>
<dbReference type="Proteomes" id="UP000799437">
    <property type="component" value="Unassembled WGS sequence"/>
</dbReference>
<reference evidence="3" key="1">
    <citation type="journal article" date="2020" name="Stud. Mycol.">
        <title>101 Dothideomycetes genomes: a test case for predicting lifestyles and emergence of pathogens.</title>
        <authorList>
            <person name="Haridas S."/>
            <person name="Albert R."/>
            <person name="Binder M."/>
            <person name="Bloem J."/>
            <person name="Labutti K."/>
            <person name="Salamov A."/>
            <person name="Andreopoulos B."/>
            <person name="Baker S."/>
            <person name="Barry K."/>
            <person name="Bills G."/>
            <person name="Bluhm B."/>
            <person name="Cannon C."/>
            <person name="Castanera R."/>
            <person name="Culley D."/>
            <person name="Daum C."/>
            <person name="Ezra D."/>
            <person name="Gonzalez J."/>
            <person name="Henrissat B."/>
            <person name="Kuo A."/>
            <person name="Liang C."/>
            <person name="Lipzen A."/>
            <person name="Lutzoni F."/>
            <person name="Magnuson J."/>
            <person name="Mondo S."/>
            <person name="Nolan M."/>
            <person name="Ohm R."/>
            <person name="Pangilinan J."/>
            <person name="Park H.-J."/>
            <person name="Ramirez L."/>
            <person name="Alfaro M."/>
            <person name="Sun H."/>
            <person name="Tritt A."/>
            <person name="Yoshinaga Y."/>
            <person name="Zwiers L.-H."/>
            <person name="Turgeon B."/>
            <person name="Goodwin S."/>
            <person name="Spatafora J."/>
            <person name="Crous P."/>
            <person name="Grigoriev I."/>
        </authorList>
    </citation>
    <scope>NUCLEOTIDE SEQUENCE</scope>
    <source>
        <strain evidence="3">CBS 121739</strain>
    </source>
</reference>
<sequence>MSMQAETKRHTVWPGSSSSSSISDHKDEQILEITEVSRPKRIRQRSFVSDSRNPRDLRLVPEKFSALQPRGQIPISSLSPWSSYESLYRVELCGAVAVVRKLTGSRALYMIKSTRDASRALEASQVRRHPNICQIYEIFNHDDASYIVLENMAISLGHMVGCPRSIKEKELAIIAKQTLDALLFLQSQNVTFLVTCSNVLVSIQGALKLNILERHPDSSINEQESPSSALGMMLVSMMNKREKLHRPYTLLDLAEWSENAVDFISMTERRESLRDLVGHSFVSQIQENAEIGWCVMINSISLAIVRT</sequence>
<dbReference type="GeneID" id="54481052"/>
<dbReference type="GO" id="GO:0004672">
    <property type="term" value="F:protein kinase activity"/>
    <property type="evidence" value="ECO:0007669"/>
    <property type="project" value="InterPro"/>
</dbReference>
<dbReference type="InterPro" id="IPR000719">
    <property type="entry name" value="Prot_kinase_dom"/>
</dbReference>
<dbReference type="Gene3D" id="3.30.200.20">
    <property type="entry name" value="Phosphorylase Kinase, domain 1"/>
    <property type="match status" value="1"/>
</dbReference>
<dbReference type="InterPro" id="IPR011009">
    <property type="entry name" value="Kinase-like_dom_sf"/>
</dbReference>
<feature type="domain" description="Protein kinase" evidence="2">
    <location>
        <begin position="85"/>
        <end position="282"/>
    </location>
</feature>
<evidence type="ECO:0000313" key="3">
    <source>
        <dbReference type="EMBL" id="KAF2752941.1"/>
    </source>
</evidence>
<dbReference type="EMBL" id="ML996590">
    <property type="protein sequence ID" value="KAF2752941.1"/>
    <property type="molecule type" value="Genomic_DNA"/>
</dbReference>
<evidence type="ECO:0000256" key="1">
    <source>
        <dbReference type="SAM" id="MobiDB-lite"/>
    </source>
</evidence>
<dbReference type="AlphaFoldDB" id="A0A6A6VUL6"/>
<dbReference type="Pfam" id="PF00069">
    <property type="entry name" value="Pkinase"/>
    <property type="match status" value="1"/>
</dbReference>
<dbReference type="OrthoDB" id="3738511at2759"/>
<dbReference type="Gene3D" id="1.10.510.10">
    <property type="entry name" value="Transferase(Phosphotransferase) domain 1"/>
    <property type="match status" value="1"/>
</dbReference>
<dbReference type="SUPFAM" id="SSF56112">
    <property type="entry name" value="Protein kinase-like (PK-like)"/>
    <property type="match status" value="1"/>
</dbReference>
<name>A0A6A6VUL6_9PEZI</name>
<gene>
    <name evidence="3" type="ORF">EJ05DRAFT_234698</name>
</gene>
<organism evidence="3 4">
    <name type="scientific">Pseudovirgaria hyperparasitica</name>
    <dbReference type="NCBI Taxonomy" id="470096"/>
    <lineage>
        <taxon>Eukaryota</taxon>
        <taxon>Fungi</taxon>
        <taxon>Dikarya</taxon>
        <taxon>Ascomycota</taxon>
        <taxon>Pezizomycotina</taxon>
        <taxon>Dothideomycetes</taxon>
        <taxon>Dothideomycetes incertae sedis</taxon>
        <taxon>Acrospermales</taxon>
        <taxon>Acrospermaceae</taxon>
        <taxon>Pseudovirgaria</taxon>
    </lineage>
</organism>
<dbReference type="SMART" id="SM00220">
    <property type="entry name" value="S_TKc"/>
    <property type="match status" value="1"/>
</dbReference>
<accession>A0A6A6VUL6</accession>
<proteinExistence type="predicted"/>
<keyword evidence="4" id="KW-1185">Reference proteome</keyword>